<dbReference type="PANTHER" id="PTHR43162:SF1">
    <property type="entry name" value="PRESTALK A DIFFERENTIATION PROTEIN A"/>
    <property type="match status" value="1"/>
</dbReference>
<gene>
    <name evidence="2" type="ORF">MOV92_03410</name>
</gene>
<evidence type="ECO:0000313" key="2">
    <source>
        <dbReference type="EMBL" id="UNP30343.1"/>
    </source>
</evidence>
<dbReference type="Gene3D" id="3.40.50.720">
    <property type="entry name" value="NAD(P)-binding Rossmann-like Domain"/>
    <property type="match status" value="1"/>
</dbReference>
<dbReference type="PANTHER" id="PTHR43162">
    <property type="match status" value="1"/>
</dbReference>
<dbReference type="Proteomes" id="UP000829194">
    <property type="component" value="Chromosome"/>
</dbReference>
<dbReference type="InterPro" id="IPR036291">
    <property type="entry name" value="NAD(P)-bd_dom_sf"/>
</dbReference>
<reference evidence="2 3" key="1">
    <citation type="submission" date="2022-03" db="EMBL/GenBank/DDBJ databases">
        <title>Complete genome sequence of Lysobacter capsici VKM B-2533 and Lysobacter gummosus 10.1.1, promising sources of lytic agents.</title>
        <authorList>
            <person name="Tarlachkov S.V."/>
            <person name="Kudryakova I.V."/>
            <person name="Afoshin A.S."/>
            <person name="Leontyevskaya E.A."/>
            <person name="Leontyevskaya N.V."/>
        </authorList>
    </citation>
    <scope>NUCLEOTIDE SEQUENCE [LARGE SCALE GENOMIC DNA]</scope>
    <source>
        <strain evidence="2 3">10.1.1</strain>
    </source>
</reference>
<name>A0ABY3XFD0_9GAMM</name>
<dbReference type="InterPro" id="IPR008030">
    <property type="entry name" value="NmrA-like"/>
</dbReference>
<accession>A0ABY3XFD0</accession>
<organism evidence="2 3">
    <name type="scientific">Lysobacter gummosus</name>
    <dbReference type="NCBI Taxonomy" id="262324"/>
    <lineage>
        <taxon>Bacteria</taxon>
        <taxon>Pseudomonadati</taxon>
        <taxon>Pseudomonadota</taxon>
        <taxon>Gammaproteobacteria</taxon>
        <taxon>Lysobacterales</taxon>
        <taxon>Lysobacteraceae</taxon>
        <taxon>Lysobacter</taxon>
    </lineage>
</organism>
<evidence type="ECO:0000313" key="3">
    <source>
        <dbReference type="Proteomes" id="UP000829194"/>
    </source>
</evidence>
<keyword evidence="3" id="KW-1185">Reference proteome</keyword>
<dbReference type="EMBL" id="CP093547">
    <property type="protein sequence ID" value="UNP30343.1"/>
    <property type="molecule type" value="Genomic_DNA"/>
</dbReference>
<dbReference type="Pfam" id="PF05368">
    <property type="entry name" value="NmrA"/>
    <property type="match status" value="1"/>
</dbReference>
<dbReference type="InterPro" id="IPR051604">
    <property type="entry name" value="Ergot_Alk_Oxidoreductase"/>
</dbReference>
<sequence length="286" mass="31228">MHIILGGTGHVGSAVAETLLERGEAVTVVSHRTAELERWEARGANFAVVDVNDTGALREVLKQGRRLFLLNPPAAPDTDTDAVEKANLRSILTAIEGSGLEKVVAESTYGAQQCDRCGDLGILYDMEQALKAQSIAYSVIRAAYYMSNWDASLESAREQGKVRSFYPADFRLPMVAPRDLGRAGADLLMQDADEQVLHHVEGPRAYSPADVAVCFASALGREVAVEVVPRDRWVEGFREMGFSEPGARSYAQMTALTADKRYEPANDPIRGEITLREYIDALAGRV</sequence>
<dbReference type="Gene3D" id="3.90.25.10">
    <property type="entry name" value="UDP-galactose 4-epimerase, domain 1"/>
    <property type="match status" value="1"/>
</dbReference>
<dbReference type="RefSeq" id="WP_057945242.1">
    <property type="nucleotide sequence ID" value="NZ_CP011131.1"/>
</dbReference>
<dbReference type="SUPFAM" id="SSF51735">
    <property type="entry name" value="NAD(P)-binding Rossmann-fold domains"/>
    <property type="match status" value="1"/>
</dbReference>
<proteinExistence type="predicted"/>
<protein>
    <submittedName>
        <fullName evidence="2">NAD(P)H-binding protein</fullName>
    </submittedName>
</protein>
<evidence type="ECO:0000259" key="1">
    <source>
        <dbReference type="Pfam" id="PF05368"/>
    </source>
</evidence>
<feature type="domain" description="NmrA-like" evidence="1">
    <location>
        <begin position="4"/>
        <end position="259"/>
    </location>
</feature>